<comment type="caution">
    <text evidence="3">The sequence shown here is derived from an EMBL/GenBank/DDBJ whole genome shotgun (WGS) entry which is preliminary data.</text>
</comment>
<protein>
    <recommendedName>
        <fullName evidence="2">SET domain-containing protein</fullName>
    </recommendedName>
</protein>
<evidence type="ECO:0000259" key="2">
    <source>
        <dbReference type="PROSITE" id="PS50280"/>
    </source>
</evidence>
<dbReference type="Pfam" id="PF00856">
    <property type="entry name" value="SET"/>
    <property type="match status" value="1"/>
</dbReference>
<feature type="region of interest" description="Disordered" evidence="1">
    <location>
        <begin position="91"/>
        <end position="118"/>
    </location>
</feature>
<reference evidence="4" key="1">
    <citation type="submission" date="2017-03" db="EMBL/GenBank/DDBJ databases">
        <title>Genomes of endolithic fungi from Antarctica.</title>
        <authorList>
            <person name="Coleine C."/>
            <person name="Masonjones S."/>
            <person name="Stajich J.E."/>
        </authorList>
    </citation>
    <scope>NUCLEOTIDE SEQUENCE [LARGE SCALE GENOMIC DNA]</scope>
    <source>
        <strain evidence="4">CCFEE 5527</strain>
    </source>
</reference>
<dbReference type="EMBL" id="NAJO01000062">
    <property type="protein sequence ID" value="OQN96749.1"/>
    <property type="molecule type" value="Genomic_DNA"/>
</dbReference>
<feature type="domain" description="SET" evidence="2">
    <location>
        <begin position="28"/>
        <end position="196"/>
    </location>
</feature>
<evidence type="ECO:0000313" key="4">
    <source>
        <dbReference type="Proteomes" id="UP000192596"/>
    </source>
</evidence>
<dbReference type="PANTHER" id="PTHR47332:SF2">
    <property type="entry name" value="SET-6"/>
    <property type="match status" value="1"/>
</dbReference>
<feature type="compositionally biased region" description="Basic and acidic residues" evidence="1">
    <location>
        <begin position="91"/>
        <end position="111"/>
    </location>
</feature>
<name>A0A1V8SCF5_9PEZI</name>
<dbReference type="CDD" id="cd20071">
    <property type="entry name" value="SET_SMYD"/>
    <property type="match status" value="1"/>
</dbReference>
<gene>
    <name evidence="3" type="ORF">B0A48_17173</name>
</gene>
<dbReference type="AlphaFoldDB" id="A0A1V8SCF5"/>
<keyword evidence="4" id="KW-1185">Reference proteome</keyword>
<dbReference type="SUPFAM" id="SSF82199">
    <property type="entry name" value="SET domain"/>
    <property type="match status" value="1"/>
</dbReference>
<organism evidence="3 4">
    <name type="scientific">Cryoendolithus antarcticus</name>
    <dbReference type="NCBI Taxonomy" id="1507870"/>
    <lineage>
        <taxon>Eukaryota</taxon>
        <taxon>Fungi</taxon>
        <taxon>Dikarya</taxon>
        <taxon>Ascomycota</taxon>
        <taxon>Pezizomycotina</taxon>
        <taxon>Dothideomycetes</taxon>
        <taxon>Dothideomycetidae</taxon>
        <taxon>Cladosporiales</taxon>
        <taxon>Cladosporiaceae</taxon>
        <taxon>Cryoendolithus</taxon>
    </lineage>
</organism>
<sequence>MAKKAKKPNPDRDPKAGVVQKAVKQTALGTKFFEVQYAGAKGLGAFALQNISASTCILREDPILLIRKDEDLVSERDILAAYKKLSPEKKNEFDTLRDDGQRAPDASDPHELASSATTDRGLESLTERVWEQYNSNRHSVSDSRTGINGAGVYHLSSMFNHSCRPNATMNYDDSGTRYFYVIENIVAGQEITFAYNSRTYYMSTEHRSEDLDMDCLCDLCTSPVALREVSDTRRFMLRALYDFIHREDPAGEMPNLLKGMWMHQSTIDGLARLRPQEFPQWTTVHFFVIAKLLEVEGIITDTTITSYARAAVNVVHIADNAGRKVLPPREFENVKLWTQKSEKMARKIGYMDYEGDDRMRRLWYAMREVLLAVGPNGEIPELEKVASHAGGMRGLKRGKDIKGTLRPMDHLKKAGNGGLIDG</sequence>
<accession>A0A1V8SCF5</accession>
<dbReference type="PANTHER" id="PTHR47332">
    <property type="entry name" value="SET DOMAIN-CONTAINING PROTEIN 5"/>
    <property type="match status" value="1"/>
</dbReference>
<dbReference type="Gene3D" id="2.170.270.10">
    <property type="entry name" value="SET domain"/>
    <property type="match status" value="1"/>
</dbReference>
<dbReference type="OrthoDB" id="1028014at2759"/>
<evidence type="ECO:0000256" key="1">
    <source>
        <dbReference type="SAM" id="MobiDB-lite"/>
    </source>
</evidence>
<dbReference type="InParanoid" id="A0A1V8SCF5"/>
<proteinExistence type="predicted"/>
<dbReference type="InterPro" id="IPR046341">
    <property type="entry name" value="SET_dom_sf"/>
</dbReference>
<dbReference type="PROSITE" id="PS50280">
    <property type="entry name" value="SET"/>
    <property type="match status" value="1"/>
</dbReference>
<dbReference type="SMART" id="SM00317">
    <property type="entry name" value="SET"/>
    <property type="match status" value="1"/>
</dbReference>
<evidence type="ECO:0000313" key="3">
    <source>
        <dbReference type="EMBL" id="OQN96749.1"/>
    </source>
</evidence>
<dbReference type="Proteomes" id="UP000192596">
    <property type="component" value="Unassembled WGS sequence"/>
</dbReference>
<dbReference type="InterPro" id="IPR053185">
    <property type="entry name" value="SET_domain_protein"/>
</dbReference>
<dbReference type="InterPro" id="IPR001214">
    <property type="entry name" value="SET_dom"/>
</dbReference>
<dbReference type="STRING" id="1507870.A0A1V8SCF5"/>